<evidence type="ECO:0000313" key="2">
    <source>
        <dbReference type="EMBL" id="MBR0649214.1"/>
    </source>
</evidence>
<keyword evidence="3" id="KW-1185">Reference proteome</keyword>
<dbReference type="EMBL" id="JAAEDI010000005">
    <property type="protein sequence ID" value="MBR0649214.1"/>
    <property type="molecule type" value="Genomic_DNA"/>
</dbReference>
<evidence type="ECO:0000256" key="1">
    <source>
        <dbReference type="SAM" id="MobiDB-lite"/>
    </source>
</evidence>
<feature type="region of interest" description="Disordered" evidence="1">
    <location>
        <begin position="1"/>
        <end position="35"/>
    </location>
</feature>
<reference evidence="3" key="1">
    <citation type="journal article" date="2021" name="Syst. Appl. Microbiol.">
        <title>Roseomonas hellenica sp. nov., isolated from roots of wild-growing Alkanna tinctoria.</title>
        <authorList>
            <person name="Rat A."/>
            <person name="Naranjo H.D."/>
            <person name="Lebbe L."/>
            <person name="Cnockaert M."/>
            <person name="Krigas N."/>
            <person name="Grigoriadou K."/>
            <person name="Maloupa E."/>
            <person name="Willems A."/>
        </authorList>
    </citation>
    <scope>NUCLEOTIDE SEQUENCE [LARGE SCALE GENOMIC DNA]</scope>
    <source>
        <strain evidence="3">LMG 31159</strain>
    </source>
</reference>
<protein>
    <submittedName>
        <fullName evidence="2">Uncharacterized protein</fullName>
    </submittedName>
</protein>
<accession>A0ABS5EDY1</accession>
<evidence type="ECO:0000313" key="3">
    <source>
        <dbReference type="Proteomes" id="UP000698752"/>
    </source>
</evidence>
<dbReference type="RefSeq" id="WP_211866984.1">
    <property type="nucleotide sequence ID" value="NZ_JAAEDI010000005.1"/>
</dbReference>
<dbReference type="Proteomes" id="UP000698752">
    <property type="component" value="Unassembled WGS sequence"/>
</dbReference>
<comment type="caution">
    <text evidence="2">The sequence shown here is derived from an EMBL/GenBank/DDBJ whole genome shotgun (WGS) entry which is preliminary data.</text>
</comment>
<name>A0ABS5EDY1_9PROT</name>
<sequence>MTRTLPLATLEDGQVKARRGPKRRTARFTPDPTPEQVARARELFSNLSPGGQLAAIRFIEMLAKDEAGRR</sequence>
<feature type="compositionally biased region" description="Basic residues" evidence="1">
    <location>
        <begin position="16"/>
        <end position="26"/>
    </location>
</feature>
<proteinExistence type="predicted"/>
<gene>
    <name evidence="2" type="ORF">GXW78_06040</name>
</gene>
<organism evidence="2 3">
    <name type="scientific">Neoroseomonas terrae</name>
    <dbReference type="NCBI Taxonomy" id="424799"/>
    <lineage>
        <taxon>Bacteria</taxon>
        <taxon>Pseudomonadati</taxon>
        <taxon>Pseudomonadota</taxon>
        <taxon>Alphaproteobacteria</taxon>
        <taxon>Acetobacterales</taxon>
        <taxon>Acetobacteraceae</taxon>
        <taxon>Neoroseomonas</taxon>
    </lineage>
</organism>